<keyword evidence="3" id="KW-1185">Reference proteome</keyword>
<dbReference type="Proteomes" id="UP000515570">
    <property type="component" value="Chromosome"/>
</dbReference>
<proteinExistence type="predicted"/>
<protein>
    <submittedName>
        <fullName evidence="2">Uncharacterized protein</fullName>
    </submittedName>
</protein>
<accession>A0A7G5FBT3</accession>
<dbReference type="RefSeq" id="WP_182384884.1">
    <property type="nucleotide sequence ID" value="NZ_CP059833.1"/>
</dbReference>
<feature type="region of interest" description="Disordered" evidence="1">
    <location>
        <begin position="19"/>
        <end position="39"/>
    </location>
</feature>
<evidence type="ECO:0000313" key="3">
    <source>
        <dbReference type="Proteomes" id="UP000515570"/>
    </source>
</evidence>
<evidence type="ECO:0000256" key="1">
    <source>
        <dbReference type="SAM" id="MobiDB-lite"/>
    </source>
</evidence>
<name>A0A7G5FBT3_9CORY</name>
<dbReference type="EMBL" id="CP059833">
    <property type="protein sequence ID" value="QMV84074.1"/>
    <property type="molecule type" value="Genomic_DNA"/>
</dbReference>
<evidence type="ECO:0000313" key="2">
    <source>
        <dbReference type="EMBL" id="QMV84074.1"/>
    </source>
</evidence>
<organism evidence="2 3">
    <name type="scientific">Corynebacterium hindlerae</name>
    <dbReference type="NCBI Taxonomy" id="699041"/>
    <lineage>
        <taxon>Bacteria</taxon>
        <taxon>Bacillati</taxon>
        <taxon>Actinomycetota</taxon>
        <taxon>Actinomycetes</taxon>
        <taxon>Mycobacteriales</taxon>
        <taxon>Corynebacteriaceae</taxon>
        <taxon>Corynebacterium</taxon>
    </lineage>
</organism>
<gene>
    <name evidence="2" type="ORF">HW450_06665</name>
</gene>
<reference evidence="2 3" key="1">
    <citation type="submission" date="2020-07" db="EMBL/GenBank/DDBJ databases">
        <title>non toxigenic Corynebacterium sp. nov from a clinical source.</title>
        <authorList>
            <person name="Bernier A.-M."/>
            <person name="Bernard K."/>
        </authorList>
    </citation>
    <scope>NUCLEOTIDE SEQUENCE [LARGE SCALE GENOMIC DNA]</scope>
    <source>
        <strain evidence="3">NML 93-0612</strain>
    </source>
</reference>
<dbReference type="AlphaFoldDB" id="A0A7G5FBT3"/>
<sequence length="74" mass="8709">MTDNTTRRAMRLQAEYERRQASRFMAHTPRPWGRISQPERDEHIGITRAVLNGETKYNGTKIPAWARMIIEEPL</sequence>